<evidence type="ECO:0008006" key="3">
    <source>
        <dbReference type="Google" id="ProtNLM"/>
    </source>
</evidence>
<dbReference type="Proteomes" id="UP000005551">
    <property type="component" value="Unassembled WGS sequence"/>
</dbReference>
<evidence type="ECO:0000313" key="2">
    <source>
        <dbReference type="Proteomes" id="UP000005551"/>
    </source>
</evidence>
<accession>I5C1I4</accession>
<comment type="caution">
    <text evidence="1">The sequence shown here is derived from an EMBL/GenBank/DDBJ whole genome shotgun (WGS) entry which is preliminary data.</text>
</comment>
<gene>
    <name evidence="1" type="ORF">A3SI_12584</name>
</gene>
<proteinExistence type="predicted"/>
<dbReference type="EMBL" id="AJYA01000028">
    <property type="protein sequence ID" value="EIM75686.1"/>
    <property type="molecule type" value="Genomic_DNA"/>
</dbReference>
<reference evidence="1 2" key="1">
    <citation type="submission" date="2012-05" db="EMBL/GenBank/DDBJ databases">
        <title>Genome sequence of Nitritalea halalkaliphila LW7.</title>
        <authorList>
            <person name="Jangir P.K."/>
            <person name="Singh A."/>
            <person name="Shivaji S."/>
            <person name="Sharma R."/>
        </authorList>
    </citation>
    <scope>NUCLEOTIDE SEQUENCE [LARGE SCALE GENOMIC DNA]</scope>
    <source>
        <strain evidence="1 2">LW7</strain>
    </source>
</reference>
<name>I5C1I4_9BACT</name>
<keyword evidence="2" id="KW-1185">Reference proteome</keyword>
<dbReference type="AlphaFoldDB" id="I5C1I4"/>
<organism evidence="1 2">
    <name type="scientific">Nitritalea halalkaliphila LW7</name>
    <dbReference type="NCBI Taxonomy" id="1189621"/>
    <lineage>
        <taxon>Bacteria</taxon>
        <taxon>Pseudomonadati</taxon>
        <taxon>Bacteroidota</taxon>
        <taxon>Cytophagia</taxon>
        <taxon>Cytophagales</taxon>
        <taxon>Cyclobacteriaceae</taxon>
        <taxon>Nitritalea</taxon>
    </lineage>
</organism>
<dbReference type="OrthoDB" id="1095125at2"/>
<dbReference type="RefSeq" id="WP_009055654.1">
    <property type="nucleotide sequence ID" value="NZ_AJYA01000028.1"/>
</dbReference>
<dbReference type="PATRIC" id="fig|1189621.3.peg.2626"/>
<protein>
    <recommendedName>
        <fullName evidence="3">DUF4924 domain-containing protein</fullName>
    </recommendedName>
</protein>
<evidence type="ECO:0000313" key="1">
    <source>
        <dbReference type="EMBL" id="EIM75686.1"/>
    </source>
</evidence>
<dbReference type="STRING" id="1189621.A3SI_12584"/>
<dbReference type="InterPro" id="IPR032574">
    <property type="entry name" value="DUF4924"/>
</dbReference>
<dbReference type="Pfam" id="PF16271">
    <property type="entry name" value="DUF4924"/>
    <property type="match status" value="1"/>
</dbReference>
<sequence>MEAVAARKREEHIGEYLLYMYQMEDLIRAFDGDLGLIETHVVAHYPIPEAEKKACLDWFAGLAAQLQAEGCMQQGHLSTTQALVDELAHLHWELVKSDPHYREAYSPCRPHVLYFMLEAGEQAPAHEVQLFLNVLYGLLLAKLHGRAIPKEVEAAAPHFGNMLRLLDLAYRPKI</sequence>